<dbReference type="PRINTS" id="PR00149">
    <property type="entry name" value="FUMRATELYASE"/>
</dbReference>
<keyword evidence="6 12" id="KW-0658">Purine biosynthesis</keyword>
<dbReference type="InterPro" id="IPR024083">
    <property type="entry name" value="Fumarase/histidase_N"/>
</dbReference>
<dbReference type="NCBIfam" id="TIGR00928">
    <property type="entry name" value="purB"/>
    <property type="match status" value="1"/>
</dbReference>
<evidence type="ECO:0000256" key="7">
    <source>
        <dbReference type="ARBA" id="ARBA00023239"/>
    </source>
</evidence>
<evidence type="ECO:0000256" key="13">
    <source>
        <dbReference type="SAM" id="MobiDB-lite"/>
    </source>
</evidence>
<evidence type="ECO:0000256" key="2">
    <source>
        <dbReference type="ARBA" id="ARBA00004734"/>
    </source>
</evidence>
<dbReference type="CDD" id="cd01360">
    <property type="entry name" value="Adenylsuccinate_lyase_1"/>
    <property type="match status" value="1"/>
</dbReference>
<dbReference type="EC" id="4.3.2.2" evidence="4 11"/>
<accession>A0A1E5IHK3</accession>
<keyword evidence="16" id="KW-1185">Reference proteome</keyword>
<feature type="domain" description="Adenylosuccinate lyase C-terminal" evidence="14">
    <location>
        <begin position="349"/>
        <end position="429"/>
    </location>
</feature>
<dbReference type="EMBL" id="LNVX01000508">
    <property type="protein sequence ID" value="OEG69976.1"/>
    <property type="molecule type" value="Genomic_DNA"/>
</dbReference>
<dbReference type="GO" id="GO:0006189">
    <property type="term" value="P:'de novo' IMP biosynthetic process"/>
    <property type="evidence" value="ECO:0007669"/>
    <property type="project" value="UniProtKB-UniPathway"/>
</dbReference>
<dbReference type="UniPathway" id="UPA00074">
    <property type="reaction ID" value="UER00132"/>
</dbReference>
<evidence type="ECO:0000259" key="14">
    <source>
        <dbReference type="SMART" id="SM00998"/>
    </source>
</evidence>
<dbReference type="GO" id="GO:0044208">
    <property type="term" value="P:'de novo' AMP biosynthetic process"/>
    <property type="evidence" value="ECO:0007669"/>
    <property type="project" value="UniProtKB-UniPathway"/>
</dbReference>
<evidence type="ECO:0000256" key="11">
    <source>
        <dbReference type="NCBIfam" id="TIGR00928"/>
    </source>
</evidence>
<evidence type="ECO:0000256" key="8">
    <source>
        <dbReference type="ARBA" id="ARBA00024477"/>
    </source>
</evidence>
<dbReference type="SUPFAM" id="SSF48557">
    <property type="entry name" value="L-aspartase-like"/>
    <property type="match status" value="1"/>
</dbReference>
<organism evidence="15 16">
    <name type="scientific">Endomicrobium trichonymphae</name>
    <dbReference type="NCBI Taxonomy" id="1408204"/>
    <lineage>
        <taxon>Bacteria</taxon>
        <taxon>Pseudomonadati</taxon>
        <taxon>Elusimicrobiota</taxon>
        <taxon>Endomicrobiia</taxon>
        <taxon>Endomicrobiales</taxon>
        <taxon>Endomicrobiaceae</taxon>
        <taxon>Candidatus Endomicrobiellum</taxon>
    </lineage>
</organism>
<dbReference type="UniPathway" id="UPA00075">
    <property type="reaction ID" value="UER00336"/>
</dbReference>
<comment type="catalytic activity">
    <reaction evidence="10">
        <text>N(6)-(1,2-dicarboxyethyl)-AMP = fumarate + AMP</text>
        <dbReference type="Rhea" id="RHEA:16853"/>
        <dbReference type="ChEBI" id="CHEBI:29806"/>
        <dbReference type="ChEBI" id="CHEBI:57567"/>
        <dbReference type="ChEBI" id="CHEBI:456215"/>
        <dbReference type="EC" id="4.3.2.2"/>
    </reaction>
    <physiologicalReaction direction="left-to-right" evidence="10">
        <dbReference type="Rhea" id="RHEA:16854"/>
    </physiologicalReaction>
</comment>
<dbReference type="Pfam" id="PF10397">
    <property type="entry name" value="ADSL_C"/>
    <property type="match status" value="1"/>
</dbReference>
<comment type="pathway">
    <text evidence="1 12">Purine metabolism; IMP biosynthesis via de novo pathway; 5-amino-1-(5-phospho-D-ribosyl)imidazole-4-carboxamide from 5-amino-1-(5-phospho-D-ribosyl)imidazole-4-carboxylate: step 2/2.</text>
</comment>
<reference evidence="15 16" key="1">
    <citation type="submission" date="2015-11" db="EMBL/GenBank/DDBJ databases">
        <title>Evidence for parallel genomic evolution in an endosymbiosis of termite gut flagellates.</title>
        <authorList>
            <person name="Zheng H."/>
        </authorList>
    </citation>
    <scope>NUCLEOTIDE SEQUENCE [LARGE SCALE GENOMIC DNA]</scope>
    <source>
        <strain evidence="15 16">CET450</strain>
    </source>
</reference>
<evidence type="ECO:0000256" key="6">
    <source>
        <dbReference type="ARBA" id="ARBA00022755"/>
    </source>
</evidence>
<dbReference type="InterPro" id="IPR022761">
    <property type="entry name" value="Fumarate_lyase_N"/>
</dbReference>
<comment type="caution">
    <text evidence="15">The sequence shown here is derived from an EMBL/GenBank/DDBJ whole genome shotgun (WGS) entry which is preliminary data.</text>
</comment>
<dbReference type="Gene3D" id="1.10.40.30">
    <property type="entry name" value="Fumarase/aspartase (C-terminal domain)"/>
    <property type="match status" value="1"/>
</dbReference>
<comment type="similarity">
    <text evidence="3 12">Belongs to the lyase 1 family. Adenylosuccinate lyase subfamily.</text>
</comment>
<dbReference type="GO" id="GO:0005829">
    <property type="term" value="C:cytosol"/>
    <property type="evidence" value="ECO:0007669"/>
    <property type="project" value="TreeGrafter"/>
</dbReference>
<dbReference type="Proteomes" id="UP000095237">
    <property type="component" value="Unassembled WGS sequence"/>
</dbReference>
<dbReference type="AlphaFoldDB" id="A0A1E5IHK3"/>
<dbReference type="FunFam" id="1.20.200.10:FF:000008">
    <property type="entry name" value="Adenylosuccinate lyase"/>
    <property type="match status" value="1"/>
</dbReference>
<keyword evidence="7 12" id="KW-0456">Lyase</keyword>
<dbReference type="InterPro" id="IPR019468">
    <property type="entry name" value="AdenyloSucc_lyase_C"/>
</dbReference>
<dbReference type="GO" id="GO:0070626">
    <property type="term" value="F:(S)-2-(5-amino-1-(5-phospho-D-ribosyl)imidazole-4-carboxamido) succinate lyase (fumarate-forming) activity"/>
    <property type="evidence" value="ECO:0007669"/>
    <property type="project" value="TreeGrafter"/>
</dbReference>
<dbReference type="Gene3D" id="1.10.275.10">
    <property type="entry name" value="Fumarase/aspartase (N-terminal domain)"/>
    <property type="match status" value="1"/>
</dbReference>
<evidence type="ECO:0000256" key="5">
    <source>
        <dbReference type="ARBA" id="ARBA00017058"/>
    </source>
</evidence>
<sequence length="431" mass="48354">MIPRYTKPEMAAIWSDENKFKKMLDVEIFAAEAMSELGTVPKKAVETIKKKAKINVERVNEIELTVKHDVISFLTAVVETTGPEGRFLHLGMTSSDVLDTATGAQLKQASELLVVETRKLAVIISGLAKKYKMTPVMGRTHGVHAEPMTFGLKAASWYCEIVRSLDRLNFALETVSYGKISGAVGTMAHLDPKVEEYVCKKMGLKPETVSTQIIPRDRYSIYFSALAHLGSALERIATEIRHMQKTEVAEAEEPFTKGQKGSSAMPHKRNPIISENICGLARLLRGYAATAMENIALWHERDISHSSTERIMLPDASIILHYMLIRMQILLSGLNVYPENMQANMDKTKDVIFSGTLLLSLVDKGMSREDAYVVIQAAAFDARDNKISLEEACLKSRDIKKYLSAEEIKRDCDVKSHFKNIDYIFKRTFNE</sequence>
<feature type="region of interest" description="Disordered" evidence="13">
    <location>
        <begin position="247"/>
        <end position="266"/>
    </location>
</feature>
<evidence type="ECO:0000313" key="15">
    <source>
        <dbReference type="EMBL" id="OEG69976.1"/>
    </source>
</evidence>
<dbReference type="PANTHER" id="PTHR43172:SF1">
    <property type="entry name" value="ADENYLOSUCCINATE LYASE"/>
    <property type="match status" value="1"/>
</dbReference>
<comment type="pathway">
    <text evidence="2 12">Purine metabolism; AMP biosynthesis via de novo pathway; AMP from IMP: step 2/2.</text>
</comment>
<name>A0A1E5IHK3_ENDTX</name>
<evidence type="ECO:0000256" key="10">
    <source>
        <dbReference type="ARBA" id="ARBA00049115"/>
    </source>
</evidence>
<dbReference type="Pfam" id="PF00206">
    <property type="entry name" value="Lyase_1"/>
    <property type="match status" value="1"/>
</dbReference>
<dbReference type="InterPro" id="IPR008948">
    <property type="entry name" value="L-Aspartase-like"/>
</dbReference>
<comment type="catalytic activity">
    <reaction evidence="8">
        <text>(2S)-2-[5-amino-1-(5-phospho-beta-D-ribosyl)imidazole-4-carboxamido]succinate = 5-amino-1-(5-phospho-beta-D-ribosyl)imidazole-4-carboxamide + fumarate</text>
        <dbReference type="Rhea" id="RHEA:23920"/>
        <dbReference type="ChEBI" id="CHEBI:29806"/>
        <dbReference type="ChEBI" id="CHEBI:58443"/>
        <dbReference type="ChEBI" id="CHEBI:58475"/>
        <dbReference type="EC" id="4.3.2.2"/>
    </reaction>
    <physiologicalReaction direction="left-to-right" evidence="8">
        <dbReference type="Rhea" id="RHEA:23921"/>
    </physiologicalReaction>
</comment>
<proteinExistence type="inferred from homology"/>
<evidence type="ECO:0000256" key="12">
    <source>
        <dbReference type="RuleBase" id="RU361172"/>
    </source>
</evidence>
<dbReference type="GO" id="GO:0004018">
    <property type="term" value="F:N6-(1,2-dicarboxyethyl)AMP AMP-lyase (fumarate-forming) activity"/>
    <property type="evidence" value="ECO:0007669"/>
    <property type="project" value="UniProtKB-UniRule"/>
</dbReference>
<gene>
    <name evidence="15" type="ORF">ATZ36_01695</name>
</gene>
<evidence type="ECO:0000313" key="16">
    <source>
        <dbReference type="Proteomes" id="UP000095237"/>
    </source>
</evidence>
<dbReference type="InterPro" id="IPR000362">
    <property type="entry name" value="Fumarate_lyase_fam"/>
</dbReference>
<dbReference type="Gene3D" id="1.20.200.10">
    <property type="entry name" value="Fumarase/aspartase (Central domain)"/>
    <property type="match status" value="1"/>
</dbReference>
<evidence type="ECO:0000256" key="3">
    <source>
        <dbReference type="ARBA" id="ARBA00008273"/>
    </source>
</evidence>
<dbReference type="InterPro" id="IPR020557">
    <property type="entry name" value="Fumarate_lyase_CS"/>
</dbReference>
<evidence type="ECO:0000256" key="1">
    <source>
        <dbReference type="ARBA" id="ARBA00004706"/>
    </source>
</evidence>
<dbReference type="PROSITE" id="PS00163">
    <property type="entry name" value="FUMARATE_LYASES"/>
    <property type="match status" value="1"/>
</dbReference>
<dbReference type="InterPro" id="IPR004769">
    <property type="entry name" value="Pur_lyase"/>
</dbReference>
<dbReference type="PANTHER" id="PTHR43172">
    <property type="entry name" value="ADENYLOSUCCINATE LYASE"/>
    <property type="match status" value="1"/>
</dbReference>
<evidence type="ECO:0000256" key="9">
    <source>
        <dbReference type="ARBA" id="ARBA00030717"/>
    </source>
</evidence>
<protein>
    <recommendedName>
        <fullName evidence="5 11">Adenylosuccinate lyase</fullName>
        <shortName evidence="12">ASL</shortName>
        <ecNumber evidence="4 11">4.3.2.2</ecNumber>
    </recommendedName>
    <alternativeName>
        <fullName evidence="9 12">Adenylosuccinase</fullName>
    </alternativeName>
</protein>
<evidence type="ECO:0000256" key="4">
    <source>
        <dbReference type="ARBA" id="ARBA00012339"/>
    </source>
</evidence>
<dbReference type="SMART" id="SM00998">
    <property type="entry name" value="ADSL_C"/>
    <property type="match status" value="1"/>
</dbReference>
<dbReference type="PRINTS" id="PR00145">
    <property type="entry name" value="ARGSUCLYASE"/>
</dbReference>